<evidence type="ECO:0000256" key="4">
    <source>
        <dbReference type="ARBA" id="ARBA00022964"/>
    </source>
</evidence>
<dbReference type="AlphaFoldDB" id="A0A1S1QNX8"/>
<dbReference type="Gene3D" id="3.60.130.10">
    <property type="entry name" value="Clavaminate synthase-like"/>
    <property type="match status" value="1"/>
</dbReference>
<dbReference type="InterPro" id="IPR042098">
    <property type="entry name" value="TauD-like_sf"/>
</dbReference>
<feature type="domain" description="TauD/TfdA-like" evidence="7">
    <location>
        <begin position="6"/>
        <end position="269"/>
    </location>
</feature>
<evidence type="ECO:0000256" key="6">
    <source>
        <dbReference type="ARBA" id="ARBA00023004"/>
    </source>
</evidence>
<name>A0A1S1QNX8_9ACTN</name>
<evidence type="ECO:0000259" key="7">
    <source>
        <dbReference type="Pfam" id="PF02668"/>
    </source>
</evidence>
<sequence length="279" mass="30910">MSLVTTKLAPTIGVEITGLTGRELVDRKAADDTQAALDQYGVVVYREVNINDDDLVSFSRLLGEVVVPKVNDPGEHPEIAKITLDPAKSVLAGYRQGNFLWHIDGATDDLPQKGTLLTAREVDPAGGDTEFANTYAAYDALSDEDKAHIADLRVVHSFAAAQRIAYPDATEKQQAEWARVPSRVHPLVWTRRSGRRSLLVGATAGEVVGWPADRGRELLDRLLEWSTQPQFSLQHHWRRGDLVIWDNTGILHRALPFQPTSRRLMHRTTLVGQELVTAA</sequence>
<evidence type="ECO:0000256" key="3">
    <source>
        <dbReference type="ARBA" id="ARBA00022723"/>
    </source>
</evidence>
<dbReference type="PANTHER" id="PTHR43779">
    <property type="entry name" value="DIOXYGENASE RV0097-RELATED"/>
    <property type="match status" value="1"/>
</dbReference>
<keyword evidence="5" id="KW-0560">Oxidoreductase</keyword>
<dbReference type="RefSeq" id="WP_071062230.1">
    <property type="nucleotide sequence ID" value="NZ_MAXA01000132.1"/>
</dbReference>
<keyword evidence="6" id="KW-0408">Iron</keyword>
<organism evidence="8 9">
    <name type="scientific">Parafrankia soli</name>
    <dbReference type="NCBI Taxonomy" id="2599596"/>
    <lineage>
        <taxon>Bacteria</taxon>
        <taxon>Bacillati</taxon>
        <taxon>Actinomycetota</taxon>
        <taxon>Actinomycetes</taxon>
        <taxon>Frankiales</taxon>
        <taxon>Frankiaceae</taxon>
        <taxon>Parafrankia</taxon>
    </lineage>
</organism>
<dbReference type="InterPro" id="IPR003819">
    <property type="entry name" value="TauD/TfdA-like"/>
</dbReference>
<accession>A0A1S1QNX8</accession>
<keyword evidence="9" id="KW-1185">Reference proteome</keyword>
<dbReference type="Pfam" id="PF02668">
    <property type="entry name" value="TauD"/>
    <property type="match status" value="1"/>
</dbReference>
<dbReference type="PANTHER" id="PTHR43779:SF3">
    <property type="entry name" value="(3R)-3-[(CARBOXYMETHYL)AMINO]FATTY ACID OXYGENASE_DECARBOXYLASE"/>
    <property type="match status" value="1"/>
</dbReference>
<dbReference type="GO" id="GO:0051213">
    <property type="term" value="F:dioxygenase activity"/>
    <property type="evidence" value="ECO:0007669"/>
    <property type="project" value="UniProtKB-KW"/>
</dbReference>
<evidence type="ECO:0000256" key="5">
    <source>
        <dbReference type="ARBA" id="ARBA00023002"/>
    </source>
</evidence>
<dbReference type="SUPFAM" id="SSF51197">
    <property type="entry name" value="Clavaminate synthase-like"/>
    <property type="match status" value="1"/>
</dbReference>
<reference evidence="9" key="1">
    <citation type="submission" date="2016-07" db="EMBL/GenBank/DDBJ databases">
        <title>Frankia sp. NRRL B-16219 Genome sequencing.</title>
        <authorList>
            <person name="Ghodhbane-Gtari F."/>
            <person name="Swanson E."/>
            <person name="Gueddou A."/>
            <person name="Louati M."/>
            <person name="Nouioui I."/>
            <person name="Hezbri K."/>
            <person name="Abebe-Akele F."/>
            <person name="Simpson S."/>
            <person name="Morris K."/>
            <person name="Thomas K."/>
            <person name="Gtari M."/>
            <person name="Tisa L.S."/>
        </authorList>
    </citation>
    <scope>NUCLEOTIDE SEQUENCE [LARGE SCALE GENOMIC DNA]</scope>
    <source>
        <strain evidence="9">NRRL B-16219</strain>
    </source>
</reference>
<protein>
    <submittedName>
        <fullName evidence="8">Taurine catabolism dioxygenase TauD</fullName>
    </submittedName>
</protein>
<dbReference type="EMBL" id="MAXA01000132">
    <property type="protein sequence ID" value="OHV34965.1"/>
    <property type="molecule type" value="Genomic_DNA"/>
</dbReference>
<dbReference type="GO" id="GO:0046872">
    <property type="term" value="F:metal ion binding"/>
    <property type="evidence" value="ECO:0007669"/>
    <property type="project" value="UniProtKB-KW"/>
</dbReference>
<dbReference type="InterPro" id="IPR051178">
    <property type="entry name" value="TfdA_dioxygenase"/>
</dbReference>
<comment type="similarity">
    <text evidence="2">Belongs to the TfdA dioxygenase family.</text>
</comment>
<comment type="caution">
    <text evidence="8">The sequence shown here is derived from an EMBL/GenBank/DDBJ whole genome shotgun (WGS) entry which is preliminary data.</text>
</comment>
<proteinExistence type="inferred from homology"/>
<evidence type="ECO:0000256" key="1">
    <source>
        <dbReference type="ARBA" id="ARBA00001954"/>
    </source>
</evidence>
<keyword evidence="4 8" id="KW-0223">Dioxygenase</keyword>
<evidence type="ECO:0000313" key="9">
    <source>
        <dbReference type="Proteomes" id="UP000179769"/>
    </source>
</evidence>
<evidence type="ECO:0000256" key="2">
    <source>
        <dbReference type="ARBA" id="ARBA00005896"/>
    </source>
</evidence>
<dbReference type="OrthoDB" id="581608at2"/>
<evidence type="ECO:0000313" key="8">
    <source>
        <dbReference type="EMBL" id="OHV34965.1"/>
    </source>
</evidence>
<dbReference type="Proteomes" id="UP000179769">
    <property type="component" value="Unassembled WGS sequence"/>
</dbReference>
<keyword evidence="3" id="KW-0479">Metal-binding</keyword>
<comment type="cofactor">
    <cofactor evidence="1">
        <name>Fe(2+)</name>
        <dbReference type="ChEBI" id="CHEBI:29033"/>
    </cofactor>
</comment>
<gene>
    <name evidence="8" type="ORF">BBK14_33510</name>
</gene>